<dbReference type="AlphaFoldDB" id="A0A0B6Z849"/>
<protein>
    <submittedName>
        <fullName evidence="1">Uncharacterized protein</fullName>
    </submittedName>
</protein>
<accession>A0A0B6Z849</accession>
<name>A0A0B6Z849_9EUPU</name>
<sequence>MTNNDENENVKKSGPRIRSGCISARAAFWERKIVDGGAADDDEFPEMVEDGDT</sequence>
<gene>
    <name evidence="1" type="primary">ORF49833</name>
</gene>
<evidence type="ECO:0000313" key="1">
    <source>
        <dbReference type="EMBL" id="CEK63885.1"/>
    </source>
</evidence>
<dbReference type="EMBL" id="HACG01017020">
    <property type="protein sequence ID" value="CEK63885.1"/>
    <property type="molecule type" value="Transcribed_RNA"/>
</dbReference>
<organism evidence="1">
    <name type="scientific">Arion vulgaris</name>
    <dbReference type="NCBI Taxonomy" id="1028688"/>
    <lineage>
        <taxon>Eukaryota</taxon>
        <taxon>Metazoa</taxon>
        <taxon>Spiralia</taxon>
        <taxon>Lophotrochozoa</taxon>
        <taxon>Mollusca</taxon>
        <taxon>Gastropoda</taxon>
        <taxon>Heterobranchia</taxon>
        <taxon>Euthyneura</taxon>
        <taxon>Panpulmonata</taxon>
        <taxon>Eupulmonata</taxon>
        <taxon>Stylommatophora</taxon>
        <taxon>Helicina</taxon>
        <taxon>Arionoidea</taxon>
        <taxon>Arionidae</taxon>
        <taxon>Arion</taxon>
    </lineage>
</organism>
<reference evidence="1" key="1">
    <citation type="submission" date="2014-12" db="EMBL/GenBank/DDBJ databases">
        <title>Insight into the proteome of Arion vulgaris.</title>
        <authorList>
            <person name="Aradska J."/>
            <person name="Bulat T."/>
            <person name="Smidak R."/>
            <person name="Sarate P."/>
            <person name="Gangsoo J."/>
            <person name="Sialana F."/>
            <person name="Bilban M."/>
            <person name="Lubec G."/>
        </authorList>
    </citation>
    <scope>NUCLEOTIDE SEQUENCE</scope>
    <source>
        <tissue evidence="1">Skin</tissue>
    </source>
</reference>
<proteinExistence type="predicted"/>